<feature type="compositionally biased region" description="Low complexity" evidence="3">
    <location>
        <begin position="112"/>
        <end position="121"/>
    </location>
</feature>
<reference evidence="5 6" key="1">
    <citation type="submission" date="2016-07" db="EMBL/GenBank/DDBJ databases">
        <title>Draft genome sequence of Prauserella muralis DSM 45305, isolated from a mould-covered wall in an indoor environment.</title>
        <authorList>
            <person name="Ruckert C."/>
            <person name="Albersmeier A."/>
            <person name="Jiang C.-L."/>
            <person name="Jiang Y."/>
            <person name="Kalinowski J."/>
            <person name="Schneider O."/>
            <person name="Winkler A."/>
            <person name="Zotchev S.B."/>
        </authorList>
    </citation>
    <scope>NUCLEOTIDE SEQUENCE [LARGE SCALE GENOMIC DNA]</scope>
    <source>
        <strain evidence="5 6">DSM 45305</strain>
    </source>
</reference>
<evidence type="ECO:0000313" key="6">
    <source>
        <dbReference type="Proteomes" id="UP000249915"/>
    </source>
</evidence>
<dbReference type="Pfam" id="PF14559">
    <property type="entry name" value="TPR_19"/>
    <property type="match status" value="1"/>
</dbReference>
<keyword evidence="2" id="KW-0802">TPR repeat</keyword>
<protein>
    <submittedName>
        <fullName evidence="5">Cytochrome C biosynthesis protein</fullName>
    </submittedName>
</protein>
<evidence type="ECO:0000313" key="5">
    <source>
        <dbReference type="EMBL" id="PXY25378.1"/>
    </source>
</evidence>
<gene>
    <name evidence="5" type="ORF">BAY60_18545</name>
</gene>
<evidence type="ECO:0000256" key="3">
    <source>
        <dbReference type="SAM" id="MobiDB-lite"/>
    </source>
</evidence>
<feature type="region of interest" description="Disordered" evidence="3">
    <location>
        <begin position="110"/>
        <end position="129"/>
    </location>
</feature>
<dbReference type="InterPro" id="IPR051012">
    <property type="entry name" value="CellSynth/LPSAsmb/PSIAsmb"/>
</dbReference>
<accession>A0A2V4AVN7</accession>
<evidence type="ECO:0000256" key="2">
    <source>
        <dbReference type="ARBA" id="ARBA00022803"/>
    </source>
</evidence>
<evidence type="ECO:0000256" key="4">
    <source>
        <dbReference type="SAM" id="Phobius"/>
    </source>
</evidence>
<dbReference type="OrthoDB" id="3619320at2"/>
<dbReference type="EMBL" id="MASW01000003">
    <property type="protein sequence ID" value="PXY25378.1"/>
    <property type="molecule type" value="Genomic_DNA"/>
</dbReference>
<sequence>MNTVRELLEQRRDQALRDIVDLERQVADNEIPKEAAEKLRRRYEAAAAHAIDALETAPSIEEQEPSRTPRRSRARIVAYVAAAAAAVFAAVVLPQYVATRPDGGFVTGNEVAQTPTGTAPASPAPAPRDLSTVSEAEMEAVVKANPTVVGMRLALASRYLEKRNYDKAAEHYGVALKQDPGNPEVQAGAGWLLFKMGRTDAALRFVDQALAIAPTMQDALWFKANILLEGRKDPAGALAVLRPLAQRGDLDADLRQQVRQLIRVAEQAGGQ</sequence>
<comment type="caution">
    <text evidence="5">The sequence shown here is derived from an EMBL/GenBank/DDBJ whole genome shotgun (WGS) entry which is preliminary data.</text>
</comment>
<feature type="transmembrane region" description="Helical" evidence="4">
    <location>
        <begin position="76"/>
        <end position="97"/>
    </location>
</feature>
<proteinExistence type="predicted"/>
<organism evidence="5 6">
    <name type="scientific">Prauserella muralis</name>
    <dbReference type="NCBI Taxonomy" id="588067"/>
    <lineage>
        <taxon>Bacteria</taxon>
        <taxon>Bacillati</taxon>
        <taxon>Actinomycetota</taxon>
        <taxon>Actinomycetes</taxon>
        <taxon>Pseudonocardiales</taxon>
        <taxon>Pseudonocardiaceae</taxon>
        <taxon>Prauserella</taxon>
    </lineage>
</organism>
<dbReference type="Proteomes" id="UP000249915">
    <property type="component" value="Unassembled WGS sequence"/>
</dbReference>
<dbReference type="AlphaFoldDB" id="A0A2V4AVN7"/>
<keyword evidence="6" id="KW-1185">Reference proteome</keyword>
<dbReference type="InterPro" id="IPR011990">
    <property type="entry name" value="TPR-like_helical_dom_sf"/>
</dbReference>
<keyword evidence="4" id="KW-0812">Transmembrane</keyword>
<dbReference type="InterPro" id="IPR019734">
    <property type="entry name" value="TPR_rpt"/>
</dbReference>
<dbReference type="PANTHER" id="PTHR45586">
    <property type="entry name" value="TPR REPEAT-CONTAINING PROTEIN PA4667"/>
    <property type="match status" value="1"/>
</dbReference>
<evidence type="ECO:0000256" key="1">
    <source>
        <dbReference type="ARBA" id="ARBA00022737"/>
    </source>
</evidence>
<dbReference type="SMART" id="SM00028">
    <property type="entry name" value="TPR"/>
    <property type="match status" value="2"/>
</dbReference>
<dbReference type="SUPFAM" id="SSF48452">
    <property type="entry name" value="TPR-like"/>
    <property type="match status" value="1"/>
</dbReference>
<dbReference type="RefSeq" id="WP_112282507.1">
    <property type="nucleotide sequence ID" value="NZ_MASW01000003.1"/>
</dbReference>
<keyword evidence="4" id="KW-1133">Transmembrane helix</keyword>
<name>A0A2V4AVN7_9PSEU</name>
<keyword evidence="4" id="KW-0472">Membrane</keyword>
<dbReference type="PROSITE" id="PS50005">
    <property type="entry name" value="TPR"/>
    <property type="match status" value="1"/>
</dbReference>
<dbReference type="PANTHER" id="PTHR45586:SF1">
    <property type="entry name" value="LIPOPOLYSACCHARIDE ASSEMBLY PROTEIN B"/>
    <property type="match status" value="1"/>
</dbReference>
<dbReference type="Gene3D" id="1.25.40.10">
    <property type="entry name" value="Tetratricopeptide repeat domain"/>
    <property type="match status" value="1"/>
</dbReference>
<keyword evidence="1" id="KW-0677">Repeat</keyword>